<feature type="non-terminal residue" evidence="1">
    <location>
        <position position="1"/>
    </location>
</feature>
<keyword evidence="2" id="KW-1185">Reference proteome</keyword>
<dbReference type="Proteomes" id="UP000654075">
    <property type="component" value="Unassembled WGS sequence"/>
</dbReference>
<proteinExistence type="predicted"/>
<dbReference type="AlphaFoldDB" id="A0A813G887"/>
<accession>A0A813G887</accession>
<reference evidence="1" key="1">
    <citation type="submission" date="2021-02" db="EMBL/GenBank/DDBJ databases">
        <authorList>
            <person name="Dougan E. K."/>
            <person name="Rhodes N."/>
            <person name="Thang M."/>
            <person name="Chan C."/>
        </authorList>
    </citation>
    <scope>NUCLEOTIDE SEQUENCE</scope>
</reference>
<protein>
    <submittedName>
        <fullName evidence="1">Uncharacterized protein</fullName>
    </submittedName>
</protein>
<name>A0A813G887_POLGL</name>
<gene>
    <name evidence="1" type="ORF">PGLA1383_LOCUS38586</name>
</gene>
<evidence type="ECO:0000313" key="2">
    <source>
        <dbReference type="Proteomes" id="UP000654075"/>
    </source>
</evidence>
<dbReference type="EMBL" id="CAJNNV010027637">
    <property type="protein sequence ID" value="CAE8621062.1"/>
    <property type="molecule type" value="Genomic_DNA"/>
</dbReference>
<organism evidence="1 2">
    <name type="scientific">Polarella glacialis</name>
    <name type="common">Dinoflagellate</name>
    <dbReference type="NCBI Taxonomy" id="89957"/>
    <lineage>
        <taxon>Eukaryota</taxon>
        <taxon>Sar</taxon>
        <taxon>Alveolata</taxon>
        <taxon>Dinophyceae</taxon>
        <taxon>Suessiales</taxon>
        <taxon>Suessiaceae</taxon>
        <taxon>Polarella</taxon>
    </lineage>
</organism>
<comment type="caution">
    <text evidence="1">The sequence shown here is derived from an EMBL/GenBank/DDBJ whole genome shotgun (WGS) entry which is preliminary data.</text>
</comment>
<sequence>AWLLPLAAAELETSGDAAARHLGTAAAAASLQLPELLAASLRSWVEVVAGHGTGSHGAVQLLRLTAEEALRATGSWKRGRARREDSADWATALLSAAPAVASSLTSVALRSSGSPADCSSRLEVWHALEAWLGLLVAMQDSSAAEQDSCAAAVLVALAELAAAASRMKLAARVDVPAARSRNSCGPGAARCGDGVRGLVAAADASVSCQVSQDVAESAVRWCLLVTALAPQLRVLPHGRQLLQACLVLVADSSHWPPSVREAALEPWSVFLCGDDETEPLDPRRGMPSNGCHPSSDVQISCIGCCNVSASPCGGGCFSIEHLQVDLTRALALGLRFRSAKRDVGGNDAFEACERLRDRAVALLTEWRMATRKDAVPAAIQDSLGPAGCREWAATEAALFLLSISAPRICRNGTPAEVELLLRELERLPATLRLHTPTQWEAVQLRAIVAVLVRKGAGAFARTVSGSGRVGAELQAAAVRAAVTSLASQDFLAPLSVVKAEDTSGPRALQLGAAALSAAARDGAWLDPPGVLGCLRAQLDSRVGIGQVGVWPLDCDGTFVRAYCSILAELPADGEAGALAGLEALCAPLAGNATAAASSDQLRALTLLLTATRVAPPSLCWRGEPCAVALLAEAWGPLEIALSRMVPQRGVGSPTQDEAREVEALASDALAVVTAHSEVPSVRDVWMPRLAAALCKVELRLWVLRAGAALCEVFVEDAQCQPALGRLLEELLSSAARVLDTAGSGFATQSEERRPEVLSASFDLLAAARGATLLPEAEALRWARLGLAELPGAESPEVARSVLGHVMAVPMAALALPMLECTLCTLAGSPAVRGDWTLTSSFARPALRAIQTASCAAGIADFAAALRNILSSVPSVSCPVKQGFQQLCEAVAAGSLGAAELARGFADLAETAASARCA</sequence>
<evidence type="ECO:0000313" key="1">
    <source>
        <dbReference type="EMBL" id="CAE8621062.1"/>
    </source>
</evidence>